<dbReference type="GO" id="GO:0005198">
    <property type="term" value="F:structural molecule activity"/>
    <property type="evidence" value="ECO:0007669"/>
    <property type="project" value="InterPro"/>
</dbReference>
<gene>
    <name evidence="5" type="primary">flgI</name>
    <name evidence="6" type="ORF">ENJ89_05590</name>
</gene>
<dbReference type="Proteomes" id="UP000886124">
    <property type="component" value="Unassembled WGS sequence"/>
</dbReference>
<dbReference type="HAMAP" id="MF_00416">
    <property type="entry name" value="FlgI"/>
    <property type="match status" value="1"/>
</dbReference>
<dbReference type="GO" id="GO:0009428">
    <property type="term" value="C:bacterial-type flagellum basal body, distal rod, P ring"/>
    <property type="evidence" value="ECO:0007669"/>
    <property type="project" value="InterPro"/>
</dbReference>
<dbReference type="AlphaFoldDB" id="A0A7V5UEP3"/>
<dbReference type="PRINTS" id="PR01010">
    <property type="entry name" value="FLGPRINGFLGI"/>
</dbReference>
<comment type="caution">
    <text evidence="6">The sequence shown here is derived from an EMBL/GenBank/DDBJ whole genome shotgun (WGS) entry which is preliminary data.</text>
</comment>
<evidence type="ECO:0000313" key="6">
    <source>
        <dbReference type="EMBL" id="HHJ52647.1"/>
    </source>
</evidence>
<dbReference type="PANTHER" id="PTHR30381">
    <property type="entry name" value="FLAGELLAR P-RING PERIPLASMIC PROTEIN FLGI"/>
    <property type="match status" value="1"/>
</dbReference>
<accession>A0A7V5UEP3</accession>
<dbReference type="NCBIfam" id="NF003676">
    <property type="entry name" value="PRK05303.1"/>
    <property type="match status" value="1"/>
</dbReference>
<dbReference type="GO" id="GO:0071973">
    <property type="term" value="P:bacterial-type flagellum-dependent cell motility"/>
    <property type="evidence" value="ECO:0007669"/>
    <property type="project" value="InterPro"/>
</dbReference>
<evidence type="ECO:0000256" key="2">
    <source>
        <dbReference type="ARBA" id="ARBA00004117"/>
    </source>
</evidence>
<evidence type="ECO:0000256" key="3">
    <source>
        <dbReference type="ARBA" id="ARBA00022729"/>
    </source>
</evidence>
<evidence type="ECO:0000256" key="4">
    <source>
        <dbReference type="ARBA" id="ARBA00023143"/>
    </source>
</evidence>
<dbReference type="Pfam" id="PF02119">
    <property type="entry name" value="FlgI"/>
    <property type="match status" value="1"/>
</dbReference>
<keyword evidence="6" id="KW-0966">Cell projection</keyword>
<comment type="function">
    <text evidence="1 5">Assembles around the rod to form the L-ring and probably protects the motor/basal body from shearing forces during rotation.</text>
</comment>
<comment type="subunit">
    <text evidence="5">The basal body constitutes a major portion of the flagellar organelle and consists of four rings (L,P,S, and M) mounted on a central rod.</text>
</comment>
<organism evidence="6">
    <name type="scientific">Caldithrix abyssi</name>
    <dbReference type="NCBI Taxonomy" id="187145"/>
    <lineage>
        <taxon>Bacteria</taxon>
        <taxon>Pseudomonadati</taxon>
        <taxon>Calditrichota</taxon>
        <taxon>Calditrichia</taxon>
        <taxon>Calditrichales</taxon>
        <taxon>Calditrichaceae</taxon>
        <taxon>Caldithrix</taxon>
    </lineage>
</organism>
<keyword evidence="6" id="KW-0969">Cilium</keyword>
<dbReference type="EMBL" id="DROD01000385">
    <property type="protein sequence ID" value="HHJ52647.1"/>
    <property type="molecule type" value="Genomic_DNA"/>
</dbReference>
<comment type="subcellular location">
    <subcellularLocation>
        <location evidence="2 5">Bacterial flagellum basal body</location>
    </subcellularLocation>
</comment>
<keyword evidence="4 5" id="KW-0975">Bacterial flagellum</keyword>
<name>A0A7V5UEP3_CALAY</name>
<keyword evidence="3" id="KW-0732">Signal</keyword>
<evidence type="ECO:0000256" key="1">
    <source>
        <dbReference type="ARBA" id="ARBA00002591"/>
    </source>
</evidence>
<sequence length="381" mass="40564">MKKILLILIISWLVGTQLCRAQVQSRIKDVVSIENANELSLIGYGLVVGRQGTGDRSGSRRGAIFTVQSISNMLERFGITVPKSQLRTRNVAAVMVTASVPPFSRKGTHFDVTVSSLGDATSLEGGVLLMTPLRDAGGNNYGMAQGALSVGGFNIETNAGERVRKNHALVGRIPNGGSLVMDPPDQEFDLSQPVGLHLLKPDFVTARRIAQAINDSFSSDSVKQFYAQPVSPGLVELHFPDSAKTQAQAVTFISQIETLMVQTDRDARVVINERTGTIVAGGGVTIDEVMISHGNLTIHTRSAPVISQPQAFSSGGRTVVAQVTDTQVKEGIAKTAVIKNTTTVSELATALNTLGLKPRDIIAIFQAIKEAGALNAKLIIN</sequence>
<comment type="similarity">
    <text evidence="5">Belongs to the FlgI family.</text>
</comment>
<evidence type="ECO:0000256" key="5">
    <source>
        <dbReference type="HAMAP-Rule" id="MF_00416"/>
    </source>
</evidence>
<keyword evidence="6" id="KW-0282">Flagellum</keyword>
<proteinExistence type="inferred from homology"/>
<reference evidence="6" key="1">
    <citation type="journal article" date="2020" name="mSystems">
        <title>Genome- and Community-Level Interaction Insights into Carbon Utilization and Element Cycling Functions of Hydrothermarchaeota in Hydrothermal Sediment.</title>
        <authorList>
            <person name="Zhou Z."/>
            <person name="Liu Y."/>
            <person name="Xu W."/>
            <person name="Pan J."/>
            <person name="Luo Z.H."/>
            <person name="Li M."/>
        </authorList>
    </citation>
    <scope>NUCLEOTIDE SEQUENCE [LARGE SCALE GENOMIC DNA]</scope>
    <source>
        <strain evidence="6">HyVt-527</strain>
    </source>
</reference>
<dbReference type="PANTHER" id="PTHR30381:SF0">
    <property type="entry name" value="FLAGELLAR P-RING PROTEIN"/>
    <property type="match status" value="1"/>
</dbReference>
<dbReference type="GO" id="GO:0030288">
    <property type="term" value="C:outer membrane-bounded periplasmic space"/>
    <property type="evidence" value="ECO:0007669"/>
    <property type="project" value="InterPro"/>
</dbReference>
<protein>
    <recommendedName>
        <fullName evidence="5">Flagellar P-ring protein</fullName>
    </recommendedName>
    <alternativeName>
        <fullName evidence="5">Basal body P-ring protein</fullName>
    </alternativeName>
</protein>
<dbReference type="InterPro" id="IPR001782">
    <property type="entry name" value="Flag_FlgI"/>
</dbReference>